<feature type="transmembrane region" description="Helical" evidence="11">
    <location>
        <begin position="388"/>
        <end position="408"/>
    </location>
</feature>
<dbReference type="PANTHER" id="PTHR43079:SF1">
    <property type="entry name" value="CADMIUM_ZINC-TRANSPORTING ATPASE HMA1, CHLOROPLASTIC-RELATED"/>
    <property type="match status" value="1"/>
</dbReference>
<dbReference type="GO" id="GO:0016020">
    <property type="term" value="C:membrane"/>
    <property type="evidence" value="ECO:0007669"/>
    <property type="project" value="UniProtKB-SubCell"/>
</dbReference>
<dbReference type="InterPro" id="IPR018303">
    <property type="entry name" value="ATPase_P-typ_P_site"/>
</dbReference>
<dbReference type="PRINTS" id="PR00119">
    <property type="entry name" value="CATATPASE"/>
</dbReference>
<dbReference type="InterPro" id="IPR027256">
    <property type="entry name" value="P-typ_ATPase_IB"/>
</dbReference>
<dbReference type="NCBIfam" id="TIGR01525">
    <property type="entry name" value="ATPase-IB_hvy"/>
    <property type="match status" value="1"/>
</dbReference>
<dbReference type="NCBIfam" id="TIGR01494">
    <property type="entry name" value="ATPase_P-type"/>
    <property type="match status" value="1"/>
</dbReference>
<comment type="caution">
    <text evidence="13">The sequence shown here is derived from an EMBL/GenBank/DDBJ whole genome shotgun (WGS) entry which is preliminary data.</text>
</comment>
<evidence type="ECO:0000256" key="10">
    <source>
        <dbReference type="ARBA" id="ARBA00023136"/>
    </source>
</evidence>
<dbReference type="SFLD" id="SFLDS00003">
    <property type="entry name" value="Haloacid_Dehalogenase"/>
    <property type="match status" value="1"/>
</dbReference>
<dbReference type="SUPFAM" id="SSF81653">
    <property type="entry name" value="Calcium ATPase, transduction domain A"/>
    <property type="match status" value="1"/>
</dbReference>
<evidence type="ECO:0000256" key="2">
    <source>
        <dbReference type="ARBA" id="ARBA00006024"/>
    </source>
</evidence>
<dbReference type="Pfam" id="PF00702">
    <property type="entry name" value="Hydrolase"/>
    <property type="match status" value="1"/>
</dbReference>
<dbReference type="InterPro" id="IPR023214">
    <property type="entry name" value="HAD_sf"/>
</dbReference>
<evidence type="ECO:0000256" key="11">
    <source>
        <dbReference type="RuleBase" id="RU362081"/>
    </source>
</evidence>
<keyword evidence="4 11" id="KW-0479">Metal-binding</keyword>
<dbReference type="InterPro" id="IPR051949">
    <property type="entry name" value="Cation_Transport_ATPase"/>
</dbReference>
<dbReference type="InterPro" id="IPR044492">
    <property type="entry name" value="P_typ_ATPase_HD_dom"/>
</dbReference>
<dbReference type="InterPro" id="IPR008250">
    <property type="entry name" value="ATPase_P-typ_transduc_dom_A_sf"/>
</dbReference>
<dbReference type="PANTHER" id="PTHR43079">
    <property type="entry name" value="PROBABLE CADMIUM/ZINC-TRANSPORTING ATPASE HMA1"/>
    <property type="match status" value="1"/>
</dbReference>
<keyword evidence="14" id="KW-1185">Reference proteome</keyword>
<evidence type="ECO:0000256" key="1">
    <source>
        <dbReference type="ARBA" id="ARBA00004141"/>
    </source>
</evidence>
<evidence type="ECO:0000256" key="6">
    <source>
        <dbReference type="ARBA" id="ARBA00022840"/>
    </source>
</evidence>
<sequence length="834" mass="90906">METLNLPTLTKLPSNYKPRKFKLKINQKFQYPPKTPHLISFRTIFPLPTVKCSVVSHHHDHHDHHHHDHDRRHHHHHHHCHGHGDCDAPLTKPQQTFLSFAEVIRWTDLANFLREHLELCCCAAALFLTAAVCPYLLPKPAVKPLQQACTLIGFPLVGVSTSFDAAMDIMGGKINIHVLMALAGFASVFMGNALEGGLLLAMFNLAHIAEEYFTRKSKIDVKELKENHPEFALVLDVENGKGPSFSELMYHKVPVNDLEVGSYILVKAGESVPVDCDVVQGRSTITIEHLTGEVKPVDRKIGDSIPGGARNLDGMMIVKAKKTWKESMLNRIVQLTEEAQQSKPKLQRWLDMFGEQYSKAVIILSAAIAVMGPVLFKWPFFSTPELKSWCAFYLDILSIFVFDVGSVYRALGLMVAASPCALAVAPLAYATAISACARKGILLKGGHVLDALASCQNIAFDKTGTLTTGEFMCKAIEPIHGHFSNKENQIATCCVPSCEKEALAVAAAIEKGTTHPIGRAVVDHSTGKDLPTVSVENFENLPGRGLFATISSVEPGFGGGKPLKASIGSVEYITSLFTSDDESKKIKQAVSSSSYGDDFVRAALSVNNKKVTLFHFEDKPRVGSLDVIKSLQDKGNLRVMMLTGDHELSAWRVANAVGIKEVHCDLKPEDKLYHVTSISRDTGGGLIMVGDGINDAPALAAATVGIVLAERASATAIAVADVLLLQDNISRVPFCVAKSRQTNSLVKQNVALALSSIVLASLTSVLGFLPLWLTVLLHEGGTLIVCLNSIRALNAPSWSWRHDLLQLVDKLRSLVTRLVKKHGTDHGTIEAAQL</sequence>
<dbReference type="GO" id="GO:0005524">
    <property type="term" value="F:ATP binding"/>
    <property type="evidence" value="ECO:0007669"/>
    <property type="project" value="UniProtKB-UniRule"/>
</dbReference>
<keyword evidence="10 11" id="KW-0472">Membrane</keyword>
<feature type="transmembrane region" description="Helical" evidence="11">
    <location>
        <begin position="750"/>
        <end position="773"/>
    </location>
</feature>
<evidence type="ECO:0000313" key="14">
    <source>
        <dbReference type="Proteomes" id="UP000653305"/>
    </source>
</evidence>
<keyword evidence="9 11" id="KW-1133">Transmembrane helix</keyword>
<feature type="transmembrane region" description="Helical" evidence="11">
    <location>
        <begin position="414"/>
        <end position="437"/>
    </location>
</feature>
<dbReference type="Gene3D" id="2.70.150.10">
    <property type="entry name" value="Calcium-transporting ATPase, cytoplasmic transduction domain A"/>
    <property type="match status" value="1"/>
</dbReference>
<dbReference type="Pfam" id="PF00122">
    <property type="entry name" value="E1-E2_ATPase"/>
    <property type="match status" value="1"/>
</dbReference>
<dbReference type="SFLD" id="SFLDF00027">
    <property type="entry name" value="p-type_atpase"/>
    <property type="match status" value="1"/>
</dbReference>
<feature type="domain" description="P-type ATPase A" evidence="12">
    <location>
        <begin position="250"/>
        <end position="337"/>
    </location>
</feature>
<comment type="subcellular location">
    <subcellularLocation>
        <location evidence="1">Membrane</location>
        <topology evidence="1">Multi-pass membrane protein</topology>
    </subcellularLocation>
</comment>
<comment type="similarity">
    <text evidence="2 11">Belongs to the cation transport ATPase (P-type) (TC 3.A.3) family. Type IB subfamily.</text>
</comment>
<dbReference type="GO" id="GO:0016887">
    <property type="term" value="F:ATP hydrolysis activity"/>
    <property type="evidence" value="ECO:0007669"/>
    <property type="project" value="InterPro"/>
</dbReference>
<evidence type="ECO:0000313" key="13">
    <source>
        <dbReference type="EMBL" id="GFQ03862.1"/>
    </source>
</evidence>
<dbReference type="Gene3D" id="3.40.50.1000">
    <property type="entry name" value="HAD superfamily/HAD-like"/>
    <property type="match status" value="1"/>
</dbReference>
<dbReference type="PROSITE" id="PS00154">
    <property type="entry name" value="ATPASE_E1_E2"/>
    <property type="match status" value="1"/>
</dbReference>
<organism evidence="13 14">
    <name type="scientific">Phtheirospermum japonicum</name>
    <dbReference type="NCBI Taxonomy" id="374723"/>
    <lineage>
        <taxon>Eukaryota</taxon>
        <taxon>Viridiplantae</taxon>
        <taxon>Streptophyta</taxon>
        <taxon>Embryophyta</taxon>
        <taxon>Tracheophyta</taxon>
        <taxon>Spermatophyta</taxon>
        <taxon>Magnoliopsida</taxon>
        <taxon>eudicotyledons</taxon>
        <taxon>Gunneridae</taxon>
        <taxon>Pentapetalae</taxon>
        <taxon>asterids</taxon>
        <taxon>lamiids</taxon>
        <taxon>Lamiales</taxon>
        <taxon>Orobanchaceae</taxon>
        <taxon>Orobanchaceae incertae sedis</taxon>
        <taxon>Phtheirospermum</taxon>
    </lineage>
</organism>
<dbReference type="GO" id="GO:0046872">
    <property type="term" value="F:metal ion binding"/>
    <property type="evidence" value="ECO:0007669"/>
    <property type="project" value="UniProtKB-KW"/>
</dbReference>
<evidence type="ECO:0000256" key="7">
    <source>
        <dbReference type="ARBA" id="ARBA00022842"/>
    </source>
</evidence>
<proteinExistence type="inferred from homology"/>
<dbReference type="OrthoDB" id="432719at2759"/>
<name>A0A830DC21_9LAMI</name>
<dbReference type="SUPFAM" id="SSF81665">
    <property type="entry name" value="Calcium ATPase, transmembrane domain M"/>
    <property type="match status" value="1"/>
</dbReference>
<keyword evidence="5 11" id="KW-0547">Nucleotide-binding</keyword>
<dbReference type="AlphaFoldDB" id="A0A830DC21"/>
<gene>
    <name evidence="13" type="ORF">PHJA_002530000</name>
</gene>
<dbReference type="Proteomes" id="UP000653305">
    <property type="component" value="Unassembled WGS sequence"/>
</dbReference>
<evidence type="ECO:0000256" key="9">
    <source>
        <dbReference type="ARBA" id="ARBA00022989"/>
    </source>
</evidence>
<dbReference type="Gene3D" id="3.40.1110.10">
    <property type="entry name" value="Calcium-transporting ATPase, cytoplasmic domain N"/>
    <property type="match status" value="1"/>
</dbReference>
<dbReference type="InterPro" id="IPR023299">
    <property type="entry name" value="ATPase_P-typ_cyto_dom_N"/>
</dbReference>
<evidence type="ECO:0000256" key="3">
    <source>
        <dbReference type="ARBA" id="ARBA00022692"/>
    </source>
</evidence>
<reference evidence="13" key="1">
    <citation type="submission" date="2020-07" db="EMBL/GenBank/DDBJ databases">
        <title>Ethylene signaling mediates host invasion by parasitic plants.</title>
        <authorList>
            <person name="Yoshida S."/>
        </authorList>
    </citation>
    <scope>NUCLEOTIDE SEQUENCE</scope>
    <source>
        <strain evidence="13">Okayama</strain>
    </source>
</reference>
<dbReference type="InterPro" id="IPR001757">
    <property type="entry name" value="P_typ_ATPase"/>
</dbReference>
<evidence type="ECO:0000256" key="8">
    <source>
        <dbReference type="ARBA" id="ARBA00022967"/>
    </source>
</evidence>
<keyword evidence="8" id="KW-1278">Translocase</keyword>
<dbReference type="InterPro" id="IPR023298">
    <property type="entry name" value="ATPase_P-typ_TM_dom_sf"/>
</dbReference>
<dbReference type="EMBL" id="BMAC01000876">
    <property type="protein sequence ID" value="GFQ03862.1"/>
    <property type="molecule type" value="Genomic_DNA"/>
</dbReference>
<keyword evidence="7" id="KW-0460">Magnesium</keyword>
<dbReference type="SFLD" id="SFLDG00002">
    <property type="entry name" value="C1.7:_P-type_atpase_like"/>
    <property type="match status" value="1"/>
</dbReference>
<evidence type="ECO:0000256" key="4">
    <source>
        <dbReference type="ARBA" id="ARBA00022723"/>
    </source>
</evidence>
<protein>
    <submittedName>
        <fullName evidence="13">Probable cadmium/zinc-transporting ATPase hma1 chloroplastic</fullName>
    </submittedName>
</protein>
<evidence type="ECO:0000256" key="5">
    <source>
        <dbReference type="ARBA" id="ARBA00022741"/>
    </source>
</evidence>
<dbReference type="InterPro" id="IPR036412">
    <property type="entry name" value="HAD-like_sf"/>
</dbReference>
<dbReference type="InterPro" id="IPR059000">
    <property type="entry name" value="ATPase_P-type_domA"/>
</dbReference>
<evidence type="ECO:0000259" key="12">
    <source>
        <dbReference type="Pfam" id="PF00122"/>
    </source>
</evidence>
<feature type="transmembrane region" description="Helical" evidence="11">
    <location>
        <begin position="357"/>
        <end position="376"/>
    </location>
</feature>
<accession>A0A830DC21</accession>
<keyword evidence="6 11" id="KW-0067">ATP-binding</keyword>
<dbReference type="SUPFAM" id="SSF56784">
    <property type="entry name" value="HAD-like"/>
    <property type="match status" value="1"/>
</dbReference>
<dbReference type="CDD" id="cd02079">
    <property type="entry name" value="P-type_ATPase_HM"/>
    <property type="match status" value="1"/>
</dbReference>
<dbReference type="GO" id="GO:0019829">
    <property type="term" value="F:ATPase-coupled monoatomic cation transmembrane transporter activity"/>
    <property type="evidence" value="ECO:0007669"/>
    <property type="project" value="InterPro"/>
</dbReference>
<keyword evidence="3 11" id="KW-0812">Transmembrane</keyword>